<protein>
    <submittedName>
        <fullName evidence="9">Homocysteine S-methyltransferase</fullName>
    </submittedName>
</protein>
<comment type="cofactor">
    <cofactor evidence="6">
        <name>Zn(2+)</name>
        <dbReference type="ChEBI" id="CHEBI:29105"/>
    </cofactor>
    <text evidence="6">Binds 1 zinc ion per subunit.</text>
</comment>
<dbReference type="AlphaFoldDB" id="A0A195FJ34"/>
<evidence type="ECO:0000256" key="2">
    <source>
        <dbReference type="ARBA" id="ARBA00022679"/>
    </source>
</evidence>
<evidence type="ECO:0000256" key="6">
    <source>
        <dbReference type="PIRSR" id="PIRSR037505-2"/>
    </source>
</evidence>
<dbReference type="InterPro" id="IPR051486">
    <property type="entry name" value="Hcy_S-methyltransferase"/>
</dbReference>
<dbReference type="InterPro" id="IPR036589">
    <property type="entry name" value="HCY_dom_sf"/>
</dbReference>
<dbReference type="STRING" id="34720.A0A195FJ34"/>
<dbReference type="Gene3D" id="3.20.20.330">
    <property type="entry name" value="Homocysteine-binding-like domain"/>
    <property type="match status" value="1"/>
</dbReference>
<keyword evidence="3 6" id="KW-0479">Metal-binding</keyword>
<dbReference type="InterPro" id="IPR003726">
    <property type="entry name" value="HCY_dom"/>
</dbReference>
<dbReference type="PANTHER" id="PTHR46015">
    <property type="entry name" value="ZGC:172121"/>
    <property type="match status" value="1"/>
</dbReference>
<dbReference type="UniPathway" id="UPA00051">
    <property type="reaction ID" value="UER00083"/>
</dbReference>
<evidence type="ECO:0000256" key="5">
    <source>
        <dbReference type="ARBA" id="ARBA00034478"/>
    </source>
</evidence>
<sequence length="327" mass="36723">FKNEKKKTIMSEIKVLDGGFSTQLSTHLDEKINGDPLWTARFLITKPEAVFATHLDFLRAGADIIETNTYQATIDGFVKHLGITEEESLEIIRKAVDYAKDAVNVYSKEIDNDENVRNRKPLIAGSCGPYGACLHDGSEYTGSYCINISREFLINWHRPRIRALLERGVDLLAIETIPCVREAEAIIDLLKEFPDTRAWLSFSCKNDGKSLVDGNNFQELAVRCYKTALPGQILAIGVNCIAPQCVTALLQDINKNKLNDLIPLIVYPNSGEKYTVSEGWKKEGEIASLHEFIDEWLDLGVRYIGGCCRTYAADIKQIRSKVDQCRT</sequence>
<dbReference type="GO" id="GO:0008898">
    <property type="term" value="F:S-adenosylmethionine-homocysteine S-methyltransferase activity"/>
    <property type="evidence" value="ECO:0007669"/>
    <property type="project" value="TreeGrafter"/>
</dbReference>
<accession>A0A195FJ34</accession>
<dbReference type="SUPFAM" id="SSF82282">
    <property type="entry name" value="Homocysteine S-methyltransferase"/>
    <property type="match status" value="1"/>
</dbReference>
<evidence type="ECO:0000256" key="1">
    <source>
        <dbReference type="ARBA" id="ARBA00022603"/>
    </source>
</evidence>
<dbReference type="EMBL" id="KQ981523">
    <property type="protein sequence ID" value="KYN40277.1"/>
    <property type="molecule type" value="Genomic_DNA"/>
</dbReference>
<feature type="domain" description="Hcy-binding" evidence="8">
    <location>
        <begin position="2"/>
        <end position="322"/>
    </location>
</feature>
<evidence type="ECO:0000256" key="3">
    <source>
        <dbReference type="ARBA" id="ARBA00022723"/>
    </source>
</evidence>
<keyword evidence="1 7" id="KW-0489">Methyltransferase</keyword>
<dbReference type="GO" id="GO:0008270">
    <property type="term" value="F:zinc ion binding"/>
    <property type="evidence" value="ECO:0007669"/>
    <property type="project" value="InterPro"/>
</dbReference>
<organism evidence="9 10">
    <name type="scientific">Trachymyrmex septentrionalis</name>
    <dbReference type="NCBI Taxonomy" id="34720"/>
    <lineage>
        <taxon>Eukaryota</taxon>
        <taxon>Metazoa</taxon>
        <taxon>Ecdysozoa</taxon>
        <taxon>Arthropoda</taxon>
        <taxon>Hexapoda</taxon>
        <taxon>Insecta</taxon>
        <taxon>Pterygota</taxon>
        <taxon>Neoptera</taxon>
        <taxon>Endopterygota</taxon>
        <taxon>Hymenoptera</taxon>
        <taxon>Apocrita</taxon>
        <taxon>Aculeata</taxon>
        <taxon>Formicoidea</taxon>
        <taxon>Formicidae</taxon>
        <taxon>Myrmicinae</taxon>
        <taxon>Trachymyrmex</taxon>
    </lineage>
</organism>
<feature type="binding site" evidence="6 7">
    <location>
        <position position="307"/>
    </location>
    <ligand>
        <name>Zn(2+)</name>
        <dbReference type="ChEBI" id="CHEBI:29105"/>
    </ligand>
</feature>
<dbReference type="PIRSF" id="PIRSF037505">
    <property type="entry name" value="Betaine_HMT"/>
    <property type="match status" value="1"/>
</dbReference>
<name>A0A195FJ34_9HYME</name>
<evidence type="ECO:0000259" key="8">
    <source>
        <dbReference type="PROSITE" id="PS50970"/>
    </source>
</evidence>
<keyword evidence="2 7" id="KW-0808">Transferase</keyword>
<dbReference type="PANTHER" id="PTHR46015:SF1">
    <property type="entry name" value="HOMOCYSTEINE S-METHYLTRANSFERASE-LIKE ISOFORM 1"/>
    <property type="match status" value="1"/>
</dbReference>
<dbReference type="Pfam" id="PF02574">
    <property type="entry name" value="S-methyl_trans"/>
    <property type="match status" value="1"/>
</dbReference>
<dbReference type="FunFam" id="3.20.20.330:FF:000002">
    <property type="entry name" value="Homocysteine S-methyltransferase"/>
    <property type="match status" value="1"/>
</dbReference>
<dbReference type="GO" id="GO:0032259">
    <property type="term" value="P:methylation"/>
    <property type="evidence" value="ECO:0007669"/>
    <property type="project" value="UniProtKB-KW"/>
</dbReference>
<dbReference type="InterPro" id="IPR017226">
    <property type="entry name" value="BHMT-like"/>
</dbReference>
<keyword evidence="10" id="KW-1185">Reference proteome</keyword>
<dbReference type="GO" id="GO:0033528">
    <property type="term" value="P:S-methylmethionine cycle"/>
    <property type="evidence" value="ECO:0007669"/>
    <property type="project" value="TreeGrafter"/>
</dbReference>
<evidence type="ECO:0000313" key="9">
    <source>
        <dbReference type="EMBL" id="KYN40277.1"/>
    </source>
</evidence>
<comment type="pathway">
    <text evidence="5">Amino-acid biosynthesis; L-methionine biosynthesis via de novo pathway.</text>
</comment>
<dbReference type="Proteomes" id="UP000078541">
    <property type="component" value="Unassembled WGS sequence"/>
</dbReference>
<feature type="non-terminal residue" evidence="9">
    <location>
        <position position="1"/>
    </location>
</feature>
<keyword evidence="4 6" id="KW-0862">Zinc</keyword>
<evidence type="ECO:0000256" key="7">
    <source>
        <dbReference type="PROSITE-ProRule" id="PRU00333"/>
    </source>
</evidence>
<dbReference type="GO" id="GO:0009086">
    <property type="term" value="P:methionine biosynthetic process"/>
    <property type="evidence" value="ECO:0007669"/>
    <property type="project" value="InterPro"/>
</dbReference>
<feature type="binding site" evidence="6 7">
    <location>
        <position position="308"/>
    </location>
    <ligand>
        <name>Zn(2+)</name>
        <dbReference type="ChEBI" id="CHEBI:29105"/>
    </ligand>
</feature>
<proteinExistence type="predicted"/>
<dbReference type="NCBIfam" id="NF007020">
    <property type="entry name" value="PRK09485.1"/>
    <property type="match status" value="1"/>
</dbReference>
<reference evidence="9 10" key="1">
    <citation type="submission" date="2016-03" db="EMBL/GenBank/DDBJ databases">
        <title>Trachymyrmex septentrionalis WGS genome.</title>
        <authorList>
            <person name="Nygaard S."/>
            <person name="Hu H."/>
            <person name="Boomsma J."/>
            <person name="Zhang G."/>
        </authorList>
    </citation>
    <scope>NUCLEOTIDE SEQUENCE [LARGE SCALE GENOMIC DNA]</scope>
    <source>
        <strain evidence="9">Tsep2-gDNA-1</strain>
        <tissue evidence="9">Whole body</tissue>
    </source>
</reference>
<evidence type="ECO:0000256" key="4">
    <source>
        <dbReference type="ARBA" id="ARBA00022833"/>
    </source>
</evidence>
<dbReference type="PROSITE" id="PS50970">
    <property type="entry name" value="HCY"/>
    <property type="match status" value="1"/>
</dbReference>
<feature type="binding site" evidence="6 7">
    <location>
        <position position="240"/>
    </location>
    <ligand>
        <name>Zn(2+)</name>
        <dbReference type="ChEBI" id="CHEBI:29105"/>
    </ligand>
</feature>
<gene>
    <name evidence="9" type="ORF">ALC56_05222</name>
</gene>
<evidence type="ECO:0000313" key="10">
    <source>
        <dbReference type="Proteomes" id="UP000078541"/>
    </source>
</evidence>